<reference evidence="5 6" key="1">
    <citation type="journal article" date="2012" name="J. Bacteriol.">
        <title>Draft Genome Sequence of the Extremely Halophilic Archaeon Halogranum salarium B-1T.</title>
        <authorList>
            <person name="Kim K.K."/>
            <person name="Lee K.C."/>
            <person name="Lee J.S."/>
        </authorList>
    </citation>
    <scope>NUCLEOTIDE SEQUENCE [LARGE SCALE GENOMIC DNA]</scope>
    <source>
        <strain evidence="5 6">B-1</strain>
    </source>
</reference>
<keyword evidence="1" id="KW-0805">Transcription regulation</keyword>
<keyword evidence="2" id="KW-0238">DNA-binding</keyword>
<evidence type="ECO:0000313" key="6">
    <source>
        <dbReference type="Proteomes" id="UP000007813"/>
    </source>
</evidence>
<evidence type="ECO:0000256" key="3">
    <source>
        <dbReference type="ARBA" id="ARBA00023163"/>
    </source>
</evidence>
<evidence type="ECO:0000313" key="5">
    <source>
        <dbReference type="EMBL" id="EJN60247.1"/>
    </source>
</evidence>
<proteinExistence type="predicted"/>
<dbReference type="SUPFAM" id="SSF46785">
    <property type="entry name" value="Winged helix' DNA-binding domain"/>
    <property type="match status" value="1"/>
</dbReference>
<dbReference type="Proteomes" id="UP000007813">
    <property type="component" value="Unassembled WGS sequence"/>
</dbReference>
<sequence>MVTYLSSMSDDESAESEAVDTDWQQLWHRLHESLGRKWTFHVLRLLSERDVGFNEMKRELDGITAKTLSRRLRELRCRGFVERHVEATTPPSTRYSLTEQGHTFVGALRELESLVTVVGCDDCDDSRQDACAVVTRERPTTAVAAGECC</sequence>
<dbReference type="PANTHER" id="PTHR33204">
    <property type="entry name" value="TRANSCRIPTIONAL REGULATOR, MARR FAMILY"/>
    <property type="match status" value="1"/>
</dbReference>
<dbReference type="PANTHER" id="PTHR33204:SF18">
    <property type="entry name" value="TRANSCRIPTIONAL REGULATORY PROTEIN"/>
    <property type="match status" value="1"/>
</dbReference>
<evidence type="ECO:0000256" key="2">
    <source>
        <dbReference type="ARBA" id="ARBA00023125"/>
    </source>
</evidence>
<dbReference type="InterPro" id="IPR011991">
    <property type="entry name" value="ArsR-like_HTH"/>
</dbReference>
<name>J3EY89_9EURY</name>
<dbReference type="InterPro" id="IPR036390">
    <property type="entry name" value="WH_DNA-bd_sf"/>
</dbReference>
<dbReference type="InterPro" id="IPR036388">
    <property type="entry name" value="WH-like_DNA-bd_sf"/>
</dbReference>
<dbReference type="CDD" id="cd00090">
    <property type="entry name" value="HTH_ARSR"/>
    <property type="match status" value="1"/>
</dbReference>
<dbReference type="EMBL" id="ALJD01000003">
    <property type="protein sequence ID" value="EJN60247.1"/>
    <property type="molecule type" value="Genomic_DNA"/>
</dbReference>
<evidence type="ECO:0000256" key="1">
    <source>
        <dbReference type="ARBA" id="ARBA00023015"/>
    </source>
</evidence>
<protein>
    <submittedName>
        <fullName evidence="5">Transcriptional regulator, HxlR family</fullName>
    </submittedName>
</protein>
<dbReference type="Gene3D" id="1.10.10.10">
    <property type="entry name" value="Winged helix-like DNA-binding domain superfamily/Winged helix DNA-binding domain"/>
    <property type="match status" value="1"/>
</dbReference>
<organism evidence="5 6">
    <name type="scientific">Halogranum salarium B-1</name>
    <dbReference type="NCBI Taxonomy" id="1210908"/>
    <lineage>
        <taxon>Archaea</taxon>
        <taxon>Methanobacteriati</taxon>
        <taxon>Methanobacteriota</taxon>
        <taxon>Stenosarchaea group</taxon>
        <taxon>Halobacteria</taxon>
        <taxon>Halobacteriales</taxon>
        <taxon>Haloferacaceae</taxon>
    </lineage>
</organism>
<evidence type="ECO:0000259" key="4">
    <source>
        <dbReference type="PROSITE" id="PS51118"/>
    </source>
</evidence>
<dbReference type="GO" id="GO:0003677">
    <property type="term" value="F:DNA binding"/>
    <property type="evidence" value="ECO:0007669"/>
    <property type="project" value="UniProtKB-KW"/>
</dbReference>
<keyword evidence="3" id="KW-0804">Transcription</keyword>
<dbReference type="PROSITE" id="PS51118">
    <property type="entry name" value="HTH_HXLR"/>
    <property type="match status" value="1"/>
</dbReference>
<dbReference type="AlphaFoldDB" id="J3EY89"/>
<dbReference type="Pfam" id="PF01638">
    <property type="entry name" value="HxlR"/>
    <property type="match status" value="1"/>
</dbReference>
<comment type="caution">
    <text evidence="5">The sequence shown here is derived from an EMBL/GenBank/DDBJ whole genome shotgun (WGS) entry which is preliminary data.</text>
</comment>
<gene>
    <name evidence="5" type="ORF">HSB1_08500</name>
</gene>
<feature type="domain" description="HTH hxlR-type" evidence="4">
    <location>
        <begin position="24"/>
        <end position="123"/>
    </location>
</feature>
<dbReference type="eggNOG" id="arCOG01057">
    <property type="taxonomic scope" value="Archaea"/>
</dbReference>
<accession>J3EY89</accession>
<dbReference type="InterPro" id="IPR002577">
    <property type="entry name" value="HTH_HxlR"/>
</dbReference>